<reference evidence="2" key="1">
    <citation type="submission" date="2021-02" db="EMBL/GenBank/DDBJ databases">
        <authorList>
            <person name="Dougan E. K."/>
            <person name="Rhodes N."/>
            <person name="Thang M."/>
            <person name="Chan C."/>
        </authorList>
    </citation>
    <scope>NUCLEOTIDE SEQUENCE</scope>
</reference>
<proteinExistence type="predicted"/>
<feature type="compositionally biased region" description="Basic and acidic residues" evidence="1">
    <location>
        <begin position="89"/>
        <end position="104"/>
    </location>
</feature>
<protein>
    <submittedName>
        <fullName evidence="2">Uncharacterized protein</fullName>
    </submittedName>
</protein>
<comment type="caution">
    <text evidence="2">The sequence shown here is derived from an EMBL/GenBank/DDBJ whole genome shotgun (WGS) entry which is preliminary data.</text>
</comment>
<sequence length="123" mass="13330">EQATAPPSRRGAAAWRGGRTALDRPFDAVAACGGHWRLGKLLSRGEGRGEADPNHVHCETAAGRDEEADPIRGLHRMASTPPNLTGCKWPDRHPNSATSRRESQECGLREGTRLWWGGGRRGA</sequence>
<accession>A0A812KPY0</accession>
<feature type="region of interest" description="Disordered" evidence="1">
    <location>
        <begin position="45"/>
        <end position="104"/>
    </location>
</feature>
<dbReference type="AlphaFoldDB" id="A0A812KPY0"/>
<name>A0A812KPY0_9DINO</name>
<keyword evidence="3" id="KW-1185">Reference proteome</keyword>
<dbReference type="EMBL" id="CAJNDS010000740">
    <property type="protein sequence ID" value="CAE7231352.1"/>
    <property type="molecule type" value="Genomic_DNA"/>
</dbReference>
<organism evidence="2 3">
    <name type="scientific">Symbiodinium natans</name>
    <dbReference type="NCBI Taxonomy" id="878477"/>
    <lineage>
        <taxon>Eukaryota</taxon>
        <taxon>Sar</taxon>
        <taxon>Alveolata</taxon>
        <taxon>Dinophyceae</taxon>
        <taxon>Suessiales</taxon>
        <taxon>Symbiodiniaceae</taxon>
        <taxon>Symbiodinium</taxon>
    </lineage>
</organism>
<evidence type="ECO:0000313" key="2">
    <source>
        <dbReference type="EMBL" id="CAE7231352.1"/>
    </source>
</evidence>
<gene>
    <name evidence="2" type="ORF">SNAT2548_LOCUS9479</name>
</gene>
<dbReference type="Proteomes" id="UP000604046">
    <property type="component" value="Unassembled WGS sequence"/>
</dbReference>
<evidence type="ECO:0000256" key="1">
    <source>
        <dbReference type="SAM" id="MobiDB-lite"/>
    </source>
</evidence>
<feature type="non-terminal residue" evidence="2">
    <location>
        <position position="1"/>
    </location>
</feature>
<feature type="compositionally biased region" description="Basic and acidic residues" evidence="1">
    <location>
        <begin position="45"/>
        <end position="72"/>
    </location>
</feature>
<evidence type="ECO:0000313" key="3">
    <source>
        <dbReference type="Proteomes" id="UP000604046"/>
    </source>
</evidence>